<name>A0ABV6P3T0_9ACTN</name>
<feature type="domain" description="KAP NTPase" evidence="2">
    <location>
        <begin position="176"/>
        <end position="457"/>
    </location>
</feature>
<dbReference type="Pfam" id="PF07693">
    <property type="entry name" value="KAP_NTPase"/>
    <property type="match status" value="1"/>
</dbReference>
<evidence type="ECO:0000313" key="3">
    <source>
        <dbReference type="EMBL" id="MFC0566933.1"/>
    </source>
</evidence>
<dbReference type="InterPro" id="IPR011646">
    <property type="entry name" value="KAP_P-loop"/>
</dbReference>
<organism evidence="3 4">
    <name type="scientific">Plantactinospora siamensis</name>
    <dbReference type="NCBI Taxonomy" id="555372"/>
    <lineage>
        <taxon>Bacteria</taxon>
        <taxon>Bacillati</taxon>
        <taxon>Actinomycetota</taxon>
        <taxon>Actinomycetes</taxon>
        <taxon>Micromonosporales</taxon>
        <taxon>Micromonosporaceae</taxon>
        <taxon>Plantactinospora</taxon>
    </lineage>
</organism>
<feature type="region of interest" description="Disordered" evidence="1">
    <location>
        <begin position="612"/>
        <end position="631"/>
    </location>
</feature>
<sequence length="665" mass="72265">MVDNAPPAVPRPQPDVARPRPGEPEPGAAAEQLAPAVTVQVNFADASLPYQVEVRVLNRSAIVDRFEITALPGSVPVAPQATSVHIFPSSDAVQTFTVTPVPLPPFGKQSIPHEVVFRVRAEVGGGVTYARILASGMTPPVFIPGAAEPAAAAPAWRLLSDHPVRPDADVLGFADTARRMAGIILDARAATPFTIGIQGGWGAGKSSLMRMIRQEIESDPSAQRGLTRVAWFNAWTAEGSSALTALIRSVLQELDPSVLRRLLRRTRRSSWLLAPFMIAATWLGIGRLADELWTRFSVDPAQRNEISKELQRALTDWADRDRPVNHRRMLVVFVDDLDRCSPENIRQVLDAIRLYLDAPGLVFVIGYDHAVVVDALSRTHGASAGPRSRTYLEKIIQVDHVLPLPDPGQARDMALACARHCGVADILGTAELNLIVERTDRNPRRLKRFLNTFVLARQLDGSSSRLRPSEHIKMLLLRMYFPDLFRVVLLEPERDVLGQLVELVRYRAAITAGQEPDAERVDWLFQTSGVAPPRPGEERAAALARLESHLPAAVVELSRDTDLFSLAWSLGTAAQRHDLLERVRIQLPPPALPPVGAVPPVTPVPPVGAVLPGAAPPSGGSGTAPAAPAVEHRSADQDLTCPECGLRVAADGQHFCPRCGAYLRR</sequence>
<dbReference type="RefSeq" id="WP_377342031.1">
    <property type="nucleotide sequence ID" value="NZ_JBHLUE010000019.1"/>
</dbReference>
<dbReference type="PANTHER" id="PTHR22674:SF6">
    <property type="entry name" value="NTPASE KAP FAMILY P-LOOP DOMAIN-CONTAINING PROTEIN 1"/>
    <property type="match status" value="1"/>
</dbReference>
<dbReference type="Proteomes" id="UP001589894">
    <property type="component" value="Unassembled WGS sequence"/>
</dbReference>
<accession>A0ABV6P3T0</accession>
<comment type="caution">
    <text evidence="3">The sequence shown here is derived from an EMBL/GenBank/DDBJ whole genome shotgun (WGS) entry which is preliminary data.</text>
</comment>
<feature type="region of interest" description="Disordered" evidence="1">
    <location>
        <begin position="1"/>
        <end position="28"/>
    </location>
</feature>
<evidence type="ECO:0000256" key="1">
    <source>
        <dbReference type="SAM" id="MobiDB-lite"/>
    </source>
</evidence>
<dbReference type="SUPFAM" id="SSF52540">
    <property type="entry name" value="P-loop containing nucleoside triphosphate hydrolases"/>
    <property type="match status" value="1"/>
</dbReference>
<reference evidence="3 4" key="1">
    <citation type="submission" date="2024-09" db="EMBL/GenBank/DDBJ databases">
        <authorList>
            <person name="Sun Q."/>
            <person name="Mori K."/>
        </authorList>
    </citation>
    <scope>NUCLEOTIDE SEQUENCE [LARGE SCALE GENOMIC DNA]</scope>
    <source>
        <strain evidence="3 4">TBRC 2205</strain>
    </source>
</reference>
<dbReference type="InterPro" id="IPR052754">
    <property type="entry name" value="NTPase_KAP_P-loop"/>
</dbReference>
<evidence type="ECO:0000259" key="2">
    <source>
        <dbReference type="Pfam" id="PF07693"/>
    </source>
</evidence>
<proteinExistence type="predicted"/>
<dbReference type="EMBL" id="JBHLUE010000019">
    <property type="protein sequence ID" value="MFC0566933.1"/>
    <property type="molecule type" value="Genomic_DNA"/>
</dbReference>
<feature type="compositionally biased region" description="Low complexity" evidence="1">
    <location>
        <begin position="612"/>
        <end position="629"/>
    </location>
</feature>
<gene>
    <name evidence="3" type="ORF">ACFFHU_22680</name>
</gene>
<evidence type="ECO:0000313" key="4">
    <source>
        <dbReference type="Proteomes" id="UP001589894"/>
    </source>
</evidence>
<keyword evidence="4" id="KW-1185">Reference proteome</keyword>
<protein>
    <submittedName>
        <fullName evidence="3">P-loop NTPase fold protein</fullName>
    </submittedName>
</protein>
<dbReference type="Gene3D" id="3.40.50.300">
    <property type="entry name" value="P-loop containing nucleotide triphosphate hydrolases"/>
    <property type="match status" value="1"/>
</dbReference>
<dbReference type="PANTHER" id="PTHR22674">
    <property type="entry name" value="NTPASE, KAP FAMILY P-LOOP DOMAIN-CONTAINING 1"/>
    <property type="match status" value="1"/>
</dbReference>
<dbReference type="InterPro" id="IPR027417">
    <property type="entry name" value="P-loop_NTPase"/>
</dbReference>